<dbReference type="Proteomes" id="UP000887116">
    <property type="component" value="Unassembled WGS sequence"/>
</dbReference>
<dbReference type="EMBL" id="BMAO01036867">
    <property type="protein sequence ID" value="GFR13577.1"/>
    <property type="molecule type" value="Genomic_DNA"/>
</dbReference>
<comment type="caution">
    <text evidence="1">The sequence shown here is derived from an EMBL/GenBank/DDBJ whole genome shotgun (WGS) entry which is preliminary data.</text>
</comment>
<name>A0A8X6GYD0_TRICU</name>
<proteinExistence type="predicted"/>
<sequence>MCSRYESVILSKIGGGSLGFGVLAGCGDEGVPPVCDPWFVIGIVGIWCVLRGRGCHSCLLTGAIPGVFKRTFLTALLAGGVMNPSLCLLGVVRVVASVHFYGLHDPFVAVTGGGKSLDIGCCSYQSLARRLLSRTVVVSWGVPGRECGEDKSISSNRFFIFRSGSVLGKGIEKYDEVSKLTSNPFSPDKGY</sequence>
<dbReference type="AlphaFoldDB" id="A0A8X6GYD0"/>
<organism evidence="1 2">
    <name type="scientific">Trichonephila clavata</name>
    <name type="common">Joro spider</name>
    <name type="synonym">Nephila clavata</name>
    <dbReference type="NCBI Taxonomy" id="2740835"/>
    <lineage>
        <taxon>Eukaryota</taxon>
        <taxon>Metazoa</taxon>
        <taxon>Ecdysozoa</taxon>
        <taxon>Arthropoda</taxon>
        <taxon>Chelicerata</taxon>
        <taxon>Arachnida</taxon>
        <taxon>Araneae</taxon>
        <taxon>Araneomorphae</taxon>
        <taxon>Entelegynae</taxon>
        <taxon>Araneoidea</taxon>
        <taxon>Nephilidae</taxon>
        <taxon>Trichonephila</taxon>
    </lineage>
</organism>
<protein>
    <submittedName>
        <fullName evidence="1">Uncharacterized protein</fullName>
    </submittedName>
</protein>
<evidence type="ECO:0000313" key="2">
    <source>
        <dbReference type="Proteomes" id="UP000887116"/>
    </source>
</evidence>
<keyword evidence="2" id="KW-1185">Reference proteome</keyword>
<accession>A0A8X6GYD0</accession>
<gene>
    <name evidence="1" type="ORF">TNCT_33811</name>
</gene>
<reference evidence="1" key="1">
    <citation type="submission" date="2020-07" db="EMBL/GenBank/DDBJ databases">
        <title>Multicomponent nature underlies the extraordinary mechanical properties of spider dragline silk.</title>
        <authorList>
            <person name="Kono N."/>
            <person name="Nakamura H."/>
            <person name="Mori M."/>
            <person name="Yoshida Y."/>
            <person name="Ohtoshi R."/>
            <person name="Malay A.D."/>
            <person name="Moran D.A.P."/>
            <person name="Tomita M."/>
            <person name="Numata K."/>
            <person name="Arakawa K."/>
        </authorList>
    </citation>
    <scope>NUCLEOTIDE SEQUENCE</scope>
</reference>
<dbReference type="PROSITE" id="PS51257">
    <property type="entry name" value="PROKAR_LIPOPROTEIN"/>
    <property type="match status" value="1"/>
</dbReference>
<evidence type="ECO:0000313" key="1">
    <source>
        <dbReference type="EMBL" id="GFR13577.1"/>
    </source>
</evidence>